<feature type="domain" description="DUF4873" evidence="1">
    <location>
        <begin position="13"/>
        <end position="100"/>
    </location>
</feature>
<evidence type="ECO:0000259" key="1">
    <source>
        <dbReference type="Pfam" id="PF16170"/>
    </source>
</evidence>
<dbReference type="RefSeq" id="WP_153348632.1">
    <property type="nucleotide sequence ID" value="NZ_WEGI01000019.1"/>
</dbReference>
<reference evidence="2 3" key="1">
    <citation type="submission" date="2019-10" db="EMBL/GenBank/DDBJ databases">
        <title>Nocardia macrotermitis sp. nov. and Nocardia aurantia sp. nov., isolated from the gut of fungus growing-termite Macrotermes natalensis.</title>
        <authorList>
            <person name="Benndorf R."/>
            <person name="Schwitalla J."/>
            <person name="Martin K."/>
            <person name="De Beer W."/>
            <person name="Kaster A.-K."/>
            <person name="Vollmers J."/>
            <person name="Poulsen M."/>
            <person name="Beemelmanns C."/>
        </authorList>
    </citation>
    <scope>NUCLEOTIDE SEQUENCE [LARGE SCALE GENOMIC DNA]</scope>
    <source>
        <strain evidence="2 3">RB56</strain>
    </source>
</reference>
<gene>
    <name evidence="2" type="ORF">NRB56_69830</name>
</gene>
<dbReference type="Proteomes" id="UP000431401">
    <property type="component" value="Unassembled WGS sequence"/>
</dbReference>
<sequence>MIDIPTELVPAPDYSGPAVLDVPGAEVPVRVTLSGHLDPIDGRFHWYGRITADPGAELPDPGRGQVTLILPDGSAAAGRLQERDPWGNLRIVGVGAPPFAPEIR</sequence>
<accession>A0A7K0E2J4</accession>
<dbReference type="InterPro" id="IPR032371">
    <property type="entry name" value="DUF4873"/>
</dbReference>
<dbReference type="AlphaFoldDB" id="A0A7K0E2J4"/>
<protein>
    <recommendedName>
        <fullName evidence="1">DUF4873 domain-containing protein</fullName>
    </recommendedName>
</protein>
<comment type="caution">
    <text evidence="2">The sequence shown here is derived from an EMBL/GenBank/DDBJ whole genome shotgun (WGS) entry which is preliminary data.</text>
</comment>
<keyword evidence="3" id="KW-1185">Reference proteome</keyword>
<dbReference type="Pfam" id="PF16170">
    <property type="entry name" value="DUF4873"/>
    <property type="match status" value="1"/>
</dbReference>
<evidence type="ECO:0000313" key="2">
    <source>
        <dbReference type="EMBL" id="MQY31374.1"/>
    </source>
</evidence>
<organism evidence="2 3">
    <name type="scientific">Nocardia aurantia</name>
    <dbReference type="NCBI Taxonomy" id="2585199"/>
    <lineage>
        <taxon>Bacteria</taxon>
        <taxon>Bacillati</taxon>
        <taxon>Actinomycetota</taxon>
        <taxon>Actinomycetes</taxon>
        <taxon>Mycobacteriales</taxon>
        <taxon>Nocardiaceae</taxon>
        <taxon>Nocardia</taxon>
    </lineage>
</organism>
<proteinExistence type="predicted"/>
<dbReference type="EMBL" id="WEGI01000019">
    <property type="protein sequence ID" value="MQY31374.1"/>
    <property type="molecule type" value="Genomic_DNA"/>
</dbReference>
<name>A0A7K0E2J4_9NOCA</name>
<evidence type="ECO:0000313" key="3">
    <source>
        <dbReference type="Proteomes" id="UP000431401"/>
    </source>
</evidence>
<dbReference type="OrthoDB" id="3683556at2"/>